<proteinExistence type="predicted"/>
<organism evidence="2 3">
    <name type="scientific">Microcoleus anatoxicus PTRS2</name>
    <dbReference type="NCBI Taxonomy" id="2705321"/>
    <lineage>
        <taxon>Bacteria</taxon>
        <taxon>Bacillati</taxon>
        <taxon>Cyanobacteriota</taxon>
        <taxon>Cyanophyceae</taxon>
        <taxon>Oscillatoriophycideae</taxon>
        <taxon>Oscillatoriales</taxon>
        <taxon>Microcoleaceae</taxon>
        <taxon>Microcoleus</taxon>
        <taxon>Microcoleus anatoxicus</taxon>
    </lineage>
</organism>
<feature type="non-terminal residue" evidence="2">
    <location>
        <position position="108"/>
    </location>
</feature>
<feature type="region of interest" description="Disordered" evidence="1">
    <location>
        <begin position="1"/>
        <end position="108"/>
    </location>
</feature>
<evidence type="ECO:0000313" key="3">
    <source>
        <dbReference type="Proteomes" id="UP001384579"/>
    </source>
</evidence>
<feature type="compositionally biased region" description="Low complexity" evidence="1">
    <location>
        <begin position="80"/>
        <end position="92"/>
    </location>
</feature>
<gene>
    <name evidence="2" type="ORF">WMG39_31310</name>
</gene>
<comment type="caution">
    <text evidence="2">The sequence shown here is derived from an EMBL/GenBank/DDBJ whole genome shotgun (WGS) entry which is preliminary data.</text>
</comment>
<evidence type="ECO:0000256" key="1">
    <source>
        <dbReference type="SAM" id="MobiDB-lite"/>
    </source>
</evidence>
<feature type="compositionally biased region" description="Basic and acidic residues" evidence="1">
    <location>
        <begin position="60"/>
        <end position="77"/>
    </location>
</feature>
<feature type="compositionally biased region" description="Polar residues" evidence="1">
    <location>
        <begin position="36"/>
        <end position="47"/>
    </location>
</feature>
<name>A0ABU8YXU5_9CYAN</name>
<protein>
    <submittedName>
        <fullName evidence="2">Uncharacterized protein</fullName>
    </submittedName>
</protein>
<sequence>MPEMPGRPDRHKSLDEKAQSGTDGNTHTKPEVTVADDSSPTDDTANSRIRETDNLGDFTPELKQEQNKSDADIRKEYGNPPSSSETPTSSEVEPVEESPDSYRGPASG</sequence>
<evidence type="ECO:0000313" key="2">
    <source>
        <dbReference type="EMBL" id="MEK0189300.1"/>
    </source>
</evidence>
<dbReference type="Proteomes" id="UP001384579">
    <property type="component" value="Unassembled WGS sequence"/>
</dbReference>
<reference evidence="2 3" key="1">
    <citation type="journal article" date="2020" name="Harmful Algae">
        <title>Molecular and morphological characterization of a novel dihydroanatoxin-a producing Microcoleus species (cyanobacteria) from the Russian River, California, USA.</title>
        <authorList>
            <person name="Conklin K.Y."/>
            <person name="Stancheva R."/>
            <person name="Otten T.G."/>
            <person name="Fadness R."/>
            <person name="Boyer G.L."/>
            <person name="Read B."/>
            <person name="Zhang X."/>
            <person name="Sheath R.G."/>
        </authorList>
    </citation>
    <scope>NUCLEOTIDE SEQUENCE [LARGE SCALE GENOMIC DNA]</scope>
    <source>
        <strain evidence="2 3">PTRS2</strain>
    </source>
</reference>
<accession>A0ABU8YXU5</accession>
<dbReference type="EMBL" id="JBBLXS010001112">
    <property type="protein sequence ID" value="MEK0189300.1"/>
    <property type="molecule type" value="Genomic_DNA"/>
</dbReference>
<dbReference type="RefSeq" id="WP_340542508.1">
    <property type="nucleotide sequence ID" value="NZ_JBBLXS010001112.1"/>
</dbReference>
<feature type="compositionally biased region" description="Basic and acidic residues" evidence="1">
    <location>
        <begin position="1"/>
        <end position="18"/>
    </location>
</feature>
<keyword evidence="3" id="KW-1185">Reference proteome</keyword>